<protein>
    <submittedName>
        <fullName evidence="2">Uncharacterized protein</fullName>
    </submittedName>
</protein>
<feature type="region of interest" description="Disordered" evidence="1">
    <location>
        <begin position="28"/>
        <end position="47"/>
    </location>
</feature>
<accession>F8NIZ5</accession>
<name>F8NIZ5_SERL9</name>
<dbReference type="RefSeq" id="XP_007313270.1">
    <property type="nucleotide sequence ID" value="XM_007313208.1"/>
</dbReference>
<dbReference type="GeneID" id="18817311"/>
<proteinExistence type="predicted"/>
<organism>
    <name type="scientific">Serpula lacrymans var. lacrymans (strain S7.9)</name>
    <name type="common">Dry rot fungus</name>
    <dbReference type="NCBI Taxonomy" id="578457"/>
    <lineage>
        <taxon>Eukaryota</taxon>
        <taxon>Fungi</taxon>
        <taxon>Dikarya</taxon>
        <taxon>Basidiomycota</taxon>
        <taxon>Agaricomycotina</taxon>
        <taxon>Agaricomycetes</taxon>
        <taxon>Agaricomycetidae</taxon>
        <taxon>Boletales</taxon>
        <taxon>Coniophorineae</taxon>
        <taxon>Serpulaceae</taxon>
        <taxon>Serpula</taxon>
    </lineage>
</organism>
<dbReference type="HOGENOM" id="CLU_2591276_0_0_1"/>
<dbReference type="Proteomes" id="UP000008064">
    <property type="component" value="Unassembled WGS sequence"/>
</dbReference>
<sequence>MEYGTNTVTVAISDTLEPYAKIRNRMPAAARRQQAANRPKTTGTYPTSVDTRQRLLQRKAQPCMALGACLGVINSSLRVE</sequence>
<feature type="compositionally biased region" description="Low complexity" evidence="1">
    <location>
        <begin position="28"/>
        <end position="39"/>
    </location>
</feature>
<dbReference type="EMBL" id="GL945429">
    <property type="protein sequence ID" value="EGO29028.1"/>
    <property type="molecule type" value="Genomic_DNA"/>
</dbReference>
<reference evidence="2" key="1">
    <citation type="submission" date="2011-04" db="EMBL/GenBank/DDBJ databases">
        <title>Evolution of plant cell wall degrading machinery underlies the functional diversity of forest fungi.</title>
        <authorList>
            <consortium name="US DOE Joint Genome Institute (JGI-PGF)"/>
            <person name="Eastwood D.C."/>
            <person name="Floudas D."/>
            <person name="Binder M."/>
            <person name="Majcherczyk A."/>
            <person name="Schneider P."/>
            <person name="Aerts A."/>
            <person name="Asiegbu F.O."/>
            <person name="Baker S.E."/>
            <person name="Barry K."/>
            <person name="Bendiksby M."/>
            <person name="Blumentritt M."/>
            <person name="Coutinho P.M."/>
            <person name="Cullen D."/>
            <person name="Cullen D."/>
            <person name="Gathman A."/>
            <person name="Goodell B."/>
            <person name="Henrissat B."/>
            <person name="Ihrmark K."/>
            <person name="Kauserud H."/>
            <person name="Kohler A."/>
            <person name="LaButti K."/>
            <person name="Lapidus A."/>
            <person name="Lavin J.L."/>
            <person name="Lee Y.-H."/>
            <person name="Lindquist E."/>
            <person name="Lilly W."/>
            <person name="Lucas S."/>
            <person name="Morin E."/>
            <person name="Murat C."/>
            <person name="Oguiza J.A."/>
            <person name="Park J."/>
            <person name="Pisabarro A.G."/>
            <person name="Riley R."/>
            <person name="Rosling A."/>
            <person name="Salamov A."/>
            <person name="Schmidt O."/>
            <person name="Schmutz J."/>
            <person name="Skrede I."/>
            <person name="Stenlid J."/>
            <person name="Wiebenga A."/>
            <person name="Xie X."/>
            <person name="Kues U."/>
            <person name="Hibbett D.S."/>
            <person name="Hoffmeister D."/>
            <person name="Hogberg N."/>
            <person name="Martin F."/>
            <person name="Grigoriev I.V."/>
            <person name="Watkinson S.C."/>
        </authorList>
    </citation>
    <scope>NUCLEOTIDE SEQUENCE</scope>
    <source>
        <strain evidence="2">S7.9</strain>
    </source>
</reference>
<dbReference type="KEGG" id="sla:SERLADRAFT_456352"/>
<evidence type="ECO:0000313" key="2">
    <source>
        <dbReference type="EMBL" id="EGO29028.1"/>
    </source>
</evidence>
<dbReference type="AlphaFoldDB" id="F8NIZ5"/>
<gene>
    <name evidence="2" type="ORF">SERLADRAFT_456352</name>
</gene>
<evidence type="ECO:0000256" key="1">
    <source>
        <dbReference type="SAM" id="MobiDB-lite"/>
    </source>
</evidence>